<evidence type="ECO:0000313" key="8">
    <source>
        <dbReference type="EMBL" id="OHT17256.1"/>
    </source>
</evidence>
<dbReference type="GO" id="GO:0005634">
    <property type="term" value="C:nucleus"/>
    <property type="evidence" value="ECO:0007669"/>
    <property type="project" value="TreeGrafter"/>
</dbReference>
<dbReference type="SMART" id="SM00146">
    <property type="entry name" value="PI3Kc"/>
    <property type="match status" value="1"/>
</dbReference>
<dbReference type="RefSeq" id="XP_068370392.1">
    <property type="nucleotide sequence ID" value="XM_068496733.1"/>
</dbReference>
<dbReference type="GO" id="GO:0031932">
    <property type="term" value="C:TORC2 complex"/>
    <property type="evidence" value="ECO:0007669"/>
    <property type="project" value="TreeGrafter"/>
</dbReference>
<sequence length="899" mass="104357">MKLIKQLFDICFDYTMSSTVPIERIKIQWACNNHEIAYNMVRVCLFFNLTANIYDFIYTVIQEDMPFPFMAFFLDSQMPSFGTEMKEYCVDYFDATLFSNTISVVRELPYKEQKEFFRHLLTKFPYQLYVSHISVNTNEAIMLLQSFANLNYTYEVSYLFAKYSAILNFNSLSAMKIATKYYRTAIEIKPLSAQAWSGWSFTNFRIFIMLKESDQLNNSNVGSLNEYYNKNENSNKADLSENEELKDIVEVLESDKARKISEEVLANVEYKDLYKPLSEANHQYEKNVMEFRQKISQFYPQSNDPNYYGANAIQGLLHAINLTTENSLEYLCQLCFILFTMTNSKLITDDTIESIINIPTAKLFLVAPQITSHMHHKDPRIKAIVYNLLNNIGSEYFQEIFFALNLYSLDGSQIAQEILYFLKNNNSQTLYEEVEMFADGMIRSACTWLEEWKKSLEIIILDPELIDSILPPLFEKLYHPKCELDSFFIRIYGKIIIDQIKELYEKHSQSSISQMMIKIKQIHASIKDIVGKLSVLVLHKVSENLASKRHFEMKVPGSHNETIDYIEPVMDVLGTQQHPRCVTIVSNHGERIKFLLKGSEDLRIDERFMQFFSLVNIIIKHSRSLEGLIVAHYPVIPLAINSGLIKFYTISVTFHQMILEARKIYNIPYSIESIIEDDYCGNLSLKLNSLQKFELFNLVADKCKAYELADITSRYSPSSVAHLAKRAMFTRTTAIMSIIGYIIGLGDRHPSNIMIQKSSGSIIHIDFGDAFESTILRSSFPEKVPFRMTRMFMNAIEGNVTDGLFEKTCIELMKLLRKKRSTLSSQLTIFLQEPLEFSREETDEKRKYIIDRINLKLNGKEFGDGKSESTVEDQVRILINEAINPQNYCQHYPGWCPYW</sequence>
<gene>
    <name evidence="8" type="ORF">TRFO_12607</name>
</gene>
<dbReference type="PANTHER" id="PTHR11139:SF9">
    <property type="entry name" value="SERINE_THREONINE-PROTEIN KINASE MTOR"/>
    <property type="match status" value="1"/>
</dbReference>
<evidence type="ECO:0000256" key="1">
    <source>
        <dbReference type="ARBA" id="ARBA00012513"/>
    </source>
</evidence>
<dbReference type="SMART" id="SM01343">
    <property type="entry name" value="FATC"/>
    <property type="match status" value="1"/>
</dbReference>
<dbReference type="Proteomes" id="UP000179807">
    <property type="component" value="Unassembled WGS sequence"/>
</dbReference>
<keyword evidence="4" id="KW-0418">Kinase</keyword>
<keyword evidence="3" id="KW-0547">Nucleotide-binding</keyword>
<dbReference type="GO" id="GO:0005524">
    <property type="term" value="F:ATP binding"/>
    <property type="evidence" value="ECO:0007669"/>
    <property type="project" value="UniProtKB-KW"/>
</dbReference>
<dbReference type="PROSITE" id="PS50290">
    <property type="entry name" value="PI3_4_KINASE_3"/>
    <property type="match status" value="1"/>
</dbReference>
<dbReference type="Gene3D" id="1.10.1070.11">
    <property type="entry name" value="Phosphatidylinositol 3-/4-kinase, catalytic domain"/>
    <property type="match status" value="1"/>
</dbReference>
<dbReference type="GO" id="GO:0005737">
    <property type="term" value="C:cytoplasm"/>
    <property type="evidence" value="ECO:0007669"/>
    <property type="project" value="TreeGrafter"/>
</dbReference>
<comment type="caution">
    <text evidence="8">The sequence shown here is derived from an EMBL/GenBank/DDBJ whole genome shotgun (WGS) entry which is preliminary data.</text>
</comment>
<organism evidence="8 9">
    <name type="scientific">Tritrichomonas foetus</name>
    <dbReference type="NCBI Taxonomy" id="1144522"/>
    <lineage>
        <taxon>Eukaryota</taxon>
        <taxon>Metamonada</taxon>
        <taxon>Parabasalia</taxon>
        <taxon>Tritrichomonadida</taxon>
        <taxon>Tritrichomonadidae</taxon>
        <taxon>Tritrichomonas</taxon>
    </lineage>
</organism>
<dbReference type="InterPro" id="IPR003152">
    <property type="entry name" value="FATC_dom"/>
</dbReference>
<dbReference type="EC" id="2.7.11.1" evidence="1"/>
<dbReference type="PROSITE" id="PS00916">
    <property type="entry name" value="PI3_4_KINASE_2"/>
    <property type="match status" value="1"/>
</dbReference>
<dbReference type="Pfam" id="PF02260">
    <property type="entry name" value="FATC"/>
    <property type="match status" value="1"/>
</dbReference>
<dbReference type="Gene3D" id="3.30.1010.10">
    <property type="entry name" value="Phosphatidylinositol 3-kinase Catalytic Subunit, Chain A, domain 4"/>
    <property type="match status" value="1"/>
</dbReference>
<keyword evidence="9" id="KW-1185">Reference proteome</keyword>
<dbReference type="GeneID" id="94831437"/>
<dbReference type="SUPFAM" id="SSF56112">
    <property type="entry name" value="Protein kinase-like (PK-like)"/>
    <property type="match status" value="1"/>
</dbReference>
<dbReference type="VEuPathDB" id="TrichDB:TRFO_12607"/>
<dbReference type="SMART" id="SM01345">
    <property type="entry name" value="Rapamycin_bind"/>
    <property type="match status" value="1"/>
</dbReference>
<dbReference type="Pfam" id="PF00454">
    <property type="entry name" value="PI3_PI4_kinase"/>
    <property type="match status" value="1"/>
</dbReference>
<evidence type="ECO:0000313" key="9">
    <source>
        <dbReference type="Proteomes" id="UP000179807"/>
    </source>
</evidence>
<dbReference type="GO" id="GO:0016242">
    <property type="term" value="P:negative regulation of macroautophagy"/>
    <property type="evidence" value="ECO:0007669"/>
    <property type="project" value="TreeGrafter"/>
</dbReference>
<dbReference type="GO" id="GO:0004674">
    <property type="term" value="F:protein serine/threonine kinase activity"/>
    <property type="evidence" value="ECO:0007669"/>
    <property type="project" value="UniProtKB-EC"/>
</dbReference>
<dbReference type="GO" id="GO:0031931">
    <property type="term" value="C:TORC1 complex"/>
    <property type="evidence" value="ECO:0007669"/>
    <property type="project" value="TreeGrafter"/>
</dbReference>
<evidence type="ECO:0000259" key="6">
    <source>
        <dbReference type="PROSITE" id="PS50290"/>
    </source>
</evidence>
<dbReference type="PANTHER" id="PTHR11139">
    <property type="entry name" value="ATAXIA TELANGIECTASIA MUTATED ATM -RELATED"/>
    <property type="match status" value="1"/>
</dbReference>
<protein>
    <recommendedName>
        <fullName evidence="1">non-specific serine/threonine protein kinase</fullName>
        <ecNumber evidence="1">2.7.11.1</ecNumber>
    </recommendedName>
</protein>
<reference evidence="8" key="1">
    <citation type="submission" date="2016-10" db="EMBL/GenBank/DDBJ databases">
        <authorList>
            <person name="Benchimol M."/>
            <person name="Almeida L.G."/>
            <person name="Vasconcelos A.T."/>
            <person name="Perreira-Neves A."/>
            <person name="Rosa I.A."/>
            <person name="Tasca T."/>
            <person name="Bogo M.R."/>
            <person name="de Souza W."/>
        </authorList>
    </citation>
    <scope>NUCLEOTIDE SEQUENCE [LARGE SCALE GENOMIC DNA]</scope>
    <source>
        <strain evidence="8">K</strain>
    </source>
</reference>
<evidence type="ECO:0000256" key="5">
    <source>
        <dbReference type="ARBA" id="ARBA00022840"/>
    </source>
</evidence>
<dbReference type="GO" id="GO:0031929">
    <property type="term" value="P:TOR signaling"/>
    <property type="evidence" value="ECO:0007669"/>
    <property type="project" value="TreeGrafter"/>
</dbReference>
<name>A0A1J4L2E3_9EUKA</name>
<keyword evidence="5" id="KW-0067">ATP-binding</keyword>
<evidence type="ECO:0000256" key="2">
    <source>
        <dbReference type="ARBA" id="ARBA00022679"/>
    </source>
</evidence>
<dbReference type="PROSITE" id="PS51190">
    <property type="entry name" value="FATC"/>
    <property type="match status" value="1"/>
</dbReference>
<evidence type="ECO:0000256" key="4">
    <source>
        <dbReference type="ARBA" id="ARBA00022777"/>
    </source>
</evidence>
<accession>A0A1J4L2E3</accession>
<dbReference type="InterPro" id="IPR011009">
    <property type="entry name" value="Kinase-like_dom_sf"/>
</dbReference>
<keyword evidence="2" id="KW-0808">Transferase</keyword>
<feature type="domain" description="FATC" evidence="7">
    <location>
        <begin position="867"/>
        <end position="899"/>
    </location>
</feature>
<dbReference type="InterPro" id="IPR018936">
    <property type="entry name" value="PI3/4_kinase_CS"/>
</dbReference>
<dbReference type="InterPro" id="IPR000403">
    <property type="entry name" value="PI3/4_kinase_cat_dom"/>
</dbReference>
<dbReference type="OrthoDB" id="381190at2759"/>
<dbReference type="EMBL" id="MLAK01000024">
    <property type="protein sequence ID" value="OHT17256.1"/>
    <property type="molecule type" value="Genomic_DNA"/>
</dbReference>
<feature type="domain" description="PI3K/PI4K catalytic" evidence="6">
    <location>
        <begin position="566"/>
        <end position="887"/>
    </location>
</feature>
<evidence type="ECO:0000259" key="7">
    <source>
        <dbReference type="PROSITE" id="PS51190"/>
    </source>
</evidence>
<evidence type="ECO:0000256" key="3">
    <source>
        <dbReference type="ARBA" id="ARBA00022741"/>
    </source>
</evidence>
<dbReference type="AlphaFoldDB" id="A0A1J4L2E3"/>
<proteinExistence type="predicted"/>
<dbReference type="InterPro" id="IPR050517">
    <property type="entry name" value="DDR_Repair_Kinase"/>
</dbReference>
<dbReference type="InterPro" id="IPR036940">
    <property type="entry name" value="PI3/4_kinase_cat_sf"/>
</dbReference>